<dbReference type="GO" id="GO:0008253">
    <property type="term" value="F:5'-nucleotidase activity"/>
    <property type="evidence" value="ECO:0007669"/>
    <property type="project" value="UniProtKB-EC"/>
</dbReference>
<dbReference type="RefSeq" id="WP_020936246.1">
    <property type="nucleotide sequence ID" value="NC_021921.1"/>
</dbReference>
<accession>S6D115</accession>
<dbReference type="Pfam" id="PF00404">
    <property type="entry name" value="Dockerin_1"/>
    <property type="match status" value="1"/>
</dbReference>
<dbReference type="OrthoDB" id="21342at2157"/>
<dbReference type="GO" id="GO:0004553">
    <property type="term" value="F:hydrolase activity, hydrolyzing O-glycosyl compounds"/>
    <property type="evidence" value="ECO:0007669"/>
    <property type="project" value="InterPro"/>
</dbReference>
<gene>
    <name evidence="4" type="primary">ush</name>
    <name evidence="4" type="ORF">HLRTI_003422</name>
    <name evidence="3" type="ORF">HTIA_1722</name>
</gene>
<evidence type="ECO:0000313" key="6">
    <source>
        <dbReference type="Proteomes" id="UP000015381"/>
    </source>
</evidence>
<name>S6D115_9EURY</name>
<dbReference type="PANTHER" id="PTHR11575">
    <property type="entry name" value="5'-NUCLEOTIDASE-RELATED"/>
    <property type="match status" value="1"/>
</dbReference>
<dbReference type="EC" id="3.1.3.5" evidence="3 4"/>
<dbReference type="PANTHER" id="PTHR11575:SF24">
    <property type="entry name" value="5'-NUCLEOTIDASE"/>
    <property type="match status" value="1"/>
</dbReference>
<dbReference type="SUPFAM" id="SSF56300">
    <property type="entry name" value="Metallo-dependent phosphatases"/>
    <property type="match status" value="1"/>
</dbReference>
<dbReference type="InterPro" id="IPR006179">
    <property type="entry name" value="5_nucleotidase/apyrase"/>
</dbReference>
<dbReference type="InterPro" id="IPR002048">
    <property type="entry name" value="EF_hand_dom"/>
</dbReference>
<dbReference type="InterPro" id="IPR036907">
    <property type="entry name" value="5'-Nucleotdase_C_sf"/>
</dbReference>
<dbReference type="InterPro" id="IPR036439">
    <property type="entry name" value="Dockerin_dom_sf"/>
</dbReference>
<reference evidence="4 5" key="2">
    <citation type="journal article" date="2013" name="PLoS ONE">
        <title>INDIGO - INtegrated Data Warehouse of MIcrobial GenOmes with Examples from the Red Sea Extremophiles.</title>
        <authorList>
            <person name="Alam I."/>
            <person name="Antunes A."/>
            <person name="Kamau A.A."/>
            <person name="Ba Alawi W."/>
            <person name="Kalkatawi M."/>
            <person name="Stingl U."/>
            <person name="Bajic V.B."/>
        </authorList>
    </citation>
    <scope>NUCLEOTIDE SEQUENCE [LARGE SCALE GENOMIC DNA]</scope>
    <source>
        <strain evidence="4 5">SARL4B</strain>
    </source>
</reference>
<dbReference type="PROSITE" id="PS00018">
    <property type="entry name" value="EF_HAND_1"/>
    <property type="match status" value="1"/>
</dbReference>
<dbReference type="InterPro" id="IPR008334">
    <property type="entry name" value="5'-Nucleotdase_C"/>
</dbReference>
<dbReference type="Gene3D" id="3.90.780.10">
    <property type="entry name" value="5'-Nucleotidase, C-terminal domain"/>
    <property type="match status" value="1"/>
</dbReference>
<feature type="region of interest" description="Disordered" evidence="1">
    <location>
        <begin position="634"/>
        <end position="655"/>
    </location>
</feature>
<dbReference type="KEGG" id="hti:HTIA_1722"/>
<dbReference type="InterPro" id="IPR029052">
    <property type="entry name" value="Metallo-depent_PP-like"/>
</dbReference>
<dbReference type="eggNOG" id="arCOG02832">
    <property type="taxonomic scope" value="Archaea"/>
</dbReference>
<proteinExistence type="predicted"/>
<sequence>MLLKRETESNGRRTAALVVVAAMALAAVAVAVVPGAVAADAPTAEPVELNESVDPGDGTNLTIVQYNDIQTAMASNESMATLVGAINDRKAALDNPTLVVGGGDEVSPSSLSAVSEWRVPVDVLNVLNPAAEAIGNHDLDYGFAEVGNFSDASEFPWLVANIRAEDGGNIPGTQNYTTVTRDGVKIGIMGLVDDAVMPKTAVDFEEKGYEVTDFSTAGQQVAETLEEEENVDVVVALSHIGIPESRELANNTDNIDVIVSGDDEVTYGPEVTSGSVIVEAGANAEFLGEVNLTVTEDGVGFTDGRRYNLGEGNWSMNESADEVVQRGFAEDLSQVAGETTEALDSTSGNYADDTNWGRIIGDAFVEQTGADVAVTNAGGIRGNFVIDEGNITYNDVYTSLPFGNTLVTKEMTGQQLLDLLDSQVTPPTDNYGSQPQLQVGGVTYEFLDQPKASPAIGDVYVDGEPIAMDETYDVTVNSYMAGWDSLASLPTVDEDYTLYGTAVVNYIEERGTISPPEEDRIRRVTRSLDDPSIASEGEMTTLTYDVPEAVESINESTFTVMNEDSETVAVADATLSDGQLTVTVETGALESLSASSDAVTVYGHYADSEVDAVRNGHDDSVLAADATLAVDAGPALGPDVSEDHDGDGLAEDVDGDGAVDVTDVRTLLNNRHSAAVQNNVDTFDFDDDGAVDAGDVLALFRSIY</sequence>
<keyword evidence="3" id="KW-0378">Hydrolase</keyword>
<evidence type="ECO:0000313" key="3">
    <source>
        <dbReference type="EMBL" id="CCQ33848.1"/>
    </source>
</evidence>
<dbReference type="GO" id="GO:0000272">
    <property type="term" value="P:polysaccharide catabolic process"/>
    <property type="evidence" value="ECO:0007669"/>
    <property type="project" value="InterPro"/>
</dbReference>
<dbReference type="InterPro" id="IPR018247">
    <property type="entry name" value="EF_Hand_1_Ca_BS"/>
</dbReference>
<dbReference type="HOGENOM" id="CLU_005854_7_2_2"/>
<dbReference type="InterPro" id="IPR002105">
    <property type="entry name" value="Dockerin_1_rpt"/>
</dbReference>
<organism evidence="3 6">
    <name type="scientific">Halorhabdus tiamatea SARL4B</name>
    <dbReference type="NCBI Taxonomy" id="1033806"/>
    <lineage>
        <taxon>Archaea</taxon>
        <taxon>Methanobacteriati</taxon>
        <taxon>Methanobacteriota</taxon>
        <taxon>Stenosarchaea group</taxon>
        <taxon>Halobacteria</taxon>
        <taxon>Halobacteriales</taxon>
        <taxon>Haloarculaceae</taxon>
        <taxon>Halorhabdus</taxon>
    </lineage>
</organism>
<dbReference type="SUPFAM" id="SSF63446">
    <property type="entry name" value="Type I dockerin domain"/>
    <property type="match status" value="1"/>
</dbReference>
<dbReference type="EMBL" id="HF571520">
    <property type="protein sequence ID" value="CCQ33848.1"/>
    <property type="molecule type" value="Genomic_DNA"/>
</dbReference>
<evidence type="ECO:0000259" key="2">
    <source>
        <dbReference type="PROSITE" id="PS50222"/>
    </source>
</evidence>
<dbReference type="eggNOG" id="arCOG03611">
    <property type="taxonomic scope" value="Archaea"/>
</dbReference>
<evidence type="ECO:0000256" key="1">
    <source>
        <dbReference type="SAM" id="MobiDB-lite"/>
    </source>
</evidence>
<evidence type="ECO:0000313" key="4">
    <source>
        <dbReference type="EMBL" id="ERJ04608.1"/>
    </source>
</evidence>
<protein>
    <submittedName>
        <fullName evidence="3">UDP-sugar hydrolase / 5'-nucleotidase</fullName>
        <ecNumber evidence="3 4">3.1.3.5</ecNumber>
    </submittedName>
    <submittedName>
        <fullName evidence="4">UDP-sugar hydrolase protein</fullName>
    </submittedName>
</protein>
<evidence type="ECO:0000313" key="5">
    <source>
        <dbReference type="Proteomes" id="UP000003861"/>
    </source>
</evidence>
<keyword evidence="6" id="KW-1185">Reference proteome</keyword>
<dbReference type="Proteomes" id="UP000003861">
    <property type="component" value="Unassembled WGS sequence"/>
</dbReference>
<dbReference type="AlphaFoldDB" id="S6D115"/>
<dbReference type="Proteomes" id="UP000015381">
    <property type="component" value="Chromosome I"/>
</dbReference>
<dbReference type="PROSITE" id="PS50222">
    <property type="entry name" value="EF_HAND_2"/>
    <property type="match status" value="1"/>
</dbReference>
<dbReference type="GO" id="GO:0005509">
    <property type="term" value="F:calcium ion binding"/>
    <property type="evidence" value="ECO:0007669"/>
    <property type="project" value="InterPro"/>
</dbReference>
<dbReference type="PRINTS" id="PR01607">
    <property type="entry name" value="APYRASEFAMLY"/>
</dbReference>
<dbReference type="GO" id="GO:0009166">
    <property type="term" value="P:nucleotide catabolic process"/>
    <property type="evidence" value="ECO:0007669"/>
    <property type="project" value="InterPro"/>
</dbReference>
<feature type="domain" description="EF-hand" evidence="2">
    <location>
        <begin position="671"/>
        <end position="704"/>
    </location>
</feature>
<dbReference type="Pfam" id="PF02872">
    <property type="entry name" value="5_nucleotid_C"/>
    <property type="match status" value="1"/>
</dbReference>
<dbReference type="GeneID" id="23799725"/>
<reference evidence="3 6" key="3">
    <citation type="journal article" date="2014" name="Environ. Microbiol.">
        <title>Halorhabdus tiamatea: proteogenomics and glycosidase activity measurements identify the first cultivated euryarchaeon from a deep-sea anoxic brine lake as potential polysaccharide degrader.</title>
        <authorList>
            <person name="Werner J."/>
            <person name="Ferrer M."/>
            <person name="Michel G."/>
            <person name="Mann A.J."/>
            <person name="Huang S."/>
            <person name="Juarez S."/>
            <person name="Ciordia S."/>
            <person name="Albar J.P."/>
            <person name="Alcaide M."/>
            <person name="La Cono V."/>
            <person name="Yakimov M.M."/>
            <person name="Antunes A."/>
            <person name="Taborda M."/>
            <person name="Da Costa M.S."/>
            <person name="Amann R.I."/>
            <person name="Gloeckner F.O."/>
            <person name="Golyshina O.V."/>
            <person name="Golyshin P.N."/>
            <person name="Teeling H."/>
        </authorList>
    </citation>
    <scope>NUCLEOTIDE SEQUENCE [LARGE SCALE GENOMIC DNA]</scope>
    <source>
        <strain evidence="6">SARL4B</strain>
        <strain evidence="3">Type strain: SARL4B</strain>
    </source>
</reference>
<reference evidence="4 5" key="1">
    <citation type="journal article" date="2011" name="J. Bacteriol.">
        <title>Genome sequence of Halorhabdus tiamatea, the first archaeon isolated from a deep-sea anoxic brine lake.</title>
        <authorList>
            <person name="Antunes A."/>
            <person name="Alam I."/>
            <person name="Bajic V.B."/>
            <person name="Stingl U."/>
        </authorList>
    </citation>
    <scope>NUCLEOTIDE SEQUENCE [LARGE SCALE GENOMIC DNA]</scope>
    <source>
        <strain evidence="4 5">SARL4B</strain>
    </source>
</reference>
<dbReference type="SUPFAM" id="SSF55816">
    <property type="entry name" value="5'-nucleotidase (syn. UDP-sugar hydrolase), C-terminal domain"/>
    <property type="match status" value="1"/>
</dbReference>
<dbReference type="STRING" id="1033806.HTIA_1722"/>
<dbReference type="Gene3D" id="3.60.21.10">
    <property type="match status" value="1"/>
</dbReference>
<dbReference type="PATRIC" id="fig|1033806.12.peg.1712"/>
<dbReference type="EMBL" id="AFNT02000067">
    <property type="protein sequence ID" value="ERJ04608.1"/>
    <property type="molecule type" value="Genomic_DNA"/>
</dbReference>